<dbReference type="PROSITE" id="PS50234">
    <property type="entry name" value="VWFA"/>
    <property type="match status" value="1"/>
</dbReference>
<feature type="non-terminal residue" evidence="3">
    <location>
        <position position="703"/>
    </location>
</feature>
<dbReference type="EMBL" id="QKYT01000055">
    <property type="protein sequence ID" value="RIA95817.1"/>
    <property type="molecule type" value="Genomic_DNA"/>
</dbReference>
<organism evidence="3 4">
    <name type="scientific">Glomus cerebriforme</name>
    <dbReference type="NCBI Taxonomy" id="658196"/>
    <lineage>
        <taxon>Eukaryota</taxon>
        <taxon>Fungi</taxon>
        <taxon>Fungi incertae sedis</taxon>
        <taxon>Mucoromycota</taxon>
        <taxon>Glomeromycotina</taxon>
        <taxon>Glomeromycetes</taxon>
        <taxon>Glomerales</taxon>
        <taxon>Glomeraceae</taxon>
        <taxon>Glomus</taxon>
    </lineage>
</organism>
<reference evidence="3 4" key="1">
    <citation type="submission" date="2018-06" db="EMBL/GenBank/DDBJ databases">
        <title>Comparative genomics reveals the genomic features of Rhizophagus irregularis, R. cerebriforme, R. diaphanum and Gigaspora rosea, and their symbiotic lifestyle signature.</title>
        <authorList>
            <person name="Morin E."/>
            <person name="San Clemente H."/>
            <person name="Chen E.C.H."/>
            <person name="De La Providencia I."/>
            <person name="Hainaut M."/>
            <person name="Kuo A."/>
            <person name="Kohler A."/>
            <person name="Murat C."/>
            <person name="Tang N."/>
            <person name="Roy S."/>
            <person name="Loubradou J."/>
            <person name="Henrissat B."/>
            <person name="Grigoriev I.V."/>
            <person name="Corradi N."/>
            <person name="Roux C."/>
            <person name="Martin F.M."/>
        </authorList>
    </citation>
    <scope>NUCLEOTIDE SEQUENCE [LARGE SCALE GENOMIC DNA]</scope>
    <source>
        <strain evidence="3 4">DAOM 227022</strain>
    </source>
</reference>
<dbReference type="InterPro" id="IPR013694">
    <property type="entry name" value="VIT"/>
</dbReference>
<evidence type="ECO:0000313" key="4">
    <source>
        <dbReference type="Proteomes" id="UP000265703"/>
    </source>
</evidence>
<dbReference type="Pfam" id="PF13768">
    <property type="entry name" value="VWA_3"/>
    <property type="match status" value="1"/>
</dbReference>
<dbReference type="PANTHER" id="PTHR45737">
    <property type="entry name" value="VON WILLEBRAND FACTOR A DOMAIN-CONTAINING PROTEIN 5A"/>
    <property type="match status" value="1"/>
</dbReference>
<dbReference type="InterPro" id="IPR036465">
    <property type="entry name" value="vWFA_dom_sf"/>
</dbReference>
<dbReference type="SUPFAM" id="SSF53300">
    <property type="entry name" value="vWA-like"/>
    <property type="match status" value="1"/>
</dbReference>
<dbReference type="Gene3D" id="3.40.50.410">
    <property type="entry name" value="von Willebrand factor, type A domain"/>
    <property type="match status" value="1"/>
</dbReference>
<evidence type="ECO:0000313" key="3">
    <source>
        <dbReference type="EMBL" id="RIA95817.1"/>
    </source>
</evidence>
<dbReference type="Proteomes" id="UP000265703">
    <property type="component" value="Unassembled WGS sequence"/>
</dbReference>
<comment type="caution">
    <text evidence="3">The sequence shown here is derived from an EMBL/GenBank/DDBJ whole genome shotgun (WGS) entry which is preliminary data.</text>
</comment>
<dbReference type="PANTHER" id="PTHR45737:SF6">
    <property type="entry name" value="VON WILLEBRAND FACTOR A DOMAIN-CONTAINING PROTEIN 5A"/>
    <property type="match status" value="1"/>
</dbReference>
<feature type="domain" description="VIT" evidence="2">
    <location>
        <begin position="1"/>
        <end position="126"/>
    </location>
</feature>
<dbReference type="Pfam" id="PF08487">
    <property type="entry name" value="VIT"/>
    <property type="match status" value="1"/>
</dbReference>
<protein>
    <submittedName>
        <fullName evidence="3">von Willebrand factor type A domain-containing protein</fullName>
    </submittedName>
</protein>
<dbReference type="STRING" id="658196.A0A397THA9"/>
<dbReference type="InterPro" id="IPR002035">
    <property type="entry name" value="VWF_A"/>
</dbReference>
<sequence length="703" mass="78301">MSFGLTHKQLPIPLQNVSVEAYVVDMIAEVKITQTYKNVETDIIQATYKFPISESAAVCAFEVEIDGKKVQGVVKEAQEAVIEYNNTTEKGHGAFLLEEHHSDIFECSVGNILQGQIIIVRISYVIELKHDAETEKIRFILPTAIAPKYGVERNVHYQENTGFLFNSFIKYELSLLVECKMTSVITNIESPSHFISCEVNVDGNPKVARVTLGEQINYLNTDFILIIKSLGLDQPRAFIEYDSEKDTNCLMLTLVPKFSMNPILTELIFIVDRSGSMNGSSIRKASSALELLLRSLPEDCYFNIVSFGERFDPLFKQSEPNSPSSLSAALLLARTLTANYGGTEIYQVLKWVFENKRTNLPTAVFLMTDGNVWNVEEISELVKDNVKKYEDNLRLFALGIGNNVSSNLVESLARSGKGYAQFVTNSERMDIKLLGMLKNGIKSPIKDYKITWSDDDDNIIEDSSDDSKKINDKPVISFFNDDEISSSKRPSSYDFVNDLIIRQAPYEIPQIYSGVRFIVYCMMPKDFTARKNIILSAMSQDGPMKLEIPVDPIVLKGSKIHTLAARKLIQNLEDGTSYIHNHPKFRGKPVPASIIRKQIVTLGKTFNLVSKYTSFLAIDEREDVNEENENTDKVILFKRKVPNPLGESSSSSNTSNSHSLFGKVTQFGAATQPITQAPAFGFGASATQASAFGGFGASATQAP</sequence>
<gene>
    <name evidence="3" type="ORF">C1645_708581</name>
</gene>
<name>A0A397THA9_9GLOM</name>
<dbReference type="OrthoDB" id="1729737at2759"/>
<dbReference type="PROSITE" id="PS51468">
    <property type="entry name" value="VIT"/>
    <property type="match status" value="1"/>
</dbReference>
<evidence type="ECO:0000259" key="2">
    <source>
        <dbReference type="PROSITE" id="PS51468"/>
    </source>
</evidence>
<dbReference type="SMART" id="SM00327">
    <property type="entry name" value="VWA"/>
    <property type="match status" value="1"/>
</dbReference>
<accession>A0A397THA9</accession>
<feature type="domain" description="VWFA" evidence="1">
    <location>
        <begin position="266"/>
        <end position="445"/>
    </location>
</feature>
<dbReference type="SMART" id="SM00609">
    <property type="entry name" value="VIT"/>
    <property type="match status" value="1"/>
</dbReference>
<evidence type="ECO:0000259" key="1">
    <source>
        <dbReference type="PROSITE" id="PS50234"/>
    </source>
</evidence>
<dbReference type="AlphaFoldDB" id="A0A397THA9"/>
<keyword evidence="4" id="KW-1185">Reference proteome</keyword>
<proteinExistence type="predicted"/>